<accession>A0A1T5P9U5</accession>
<evidence type="ECO:0000256" key="1">
    <source>
        <dbReference type="SAM" id="MobiDB-lite"/>
    </source>
</evidence>
<organism evidence="2 3">
    <name type="scientific">Chitinophaga ginsengisegetis</name>
    <dbReference type="NCBI Taxonomy" id="393003"/>
    <lineage>
        <taxon>Bacteria</taxon>
        <taxon>Pseudomonadati</taxon>
        <taxon>Bacteroidota</taxon>
        <taxon>Chitinophagia</taxon>
        <taxon>Chitinophagales</taxon>
        <taxon>Chitinophagaceae</taxon>
        <taxon>Chitinophaga</taxon>
    </lineage>
</organism>
<keyword evidence="3" id="KW-1185">Reference proteome</keyword>
<evidence type="ECO:0000313" key="3">
    <source>
        <dbReference type="Proteomes" id="UP000190166"/>
    </source>
</evidence>
<reference evidence="2 3" key="1">
    <citation type="submission" date="2017-02" db="EMBL/GenBank/DDBJ databases">
        <authorList>
            <person name="Peterson S.W."/>
        </authorList>
    </citation>
    <scope>NUCLEOTIDE SEQUENCE [LARGE SCALE GENOMIC DNA]</scope>
    <source>
        <strain evidence="2 3">DSM 18108</strain>
    </source>
</reference>
<evidence type="ECO:0008006" key="4">
    <source>
        <dbReference type="Google" id="ProtNLM"/>
    </source>
</evidence>
<feature type="region of interest" description="Disordered" evidence="1">
    <location>
        <begin position="1465"/>
        <end position="1490"/>
    </location>
</feature>
<proteinExistence type="predicted"/>
<evidence type="ECO:0000313" key="2">
    <source>
        <dbReference type="EMBL" id="SKD09019.1"/>
    </source>
</evidence>
<name>A0A1T5P9U5_9BACT</name>
<dbReference type="RefSeq" id="WP_079472164.1">
    <property type="nucleotide sequence ID" value="NZ_FUZZ01000004.1"/>
</dbReference>
<dbReference type="EMBL" id="FUZZ01000004">
    <property type="protein sequence ID" value="SKD09019.1"/>
    <property type="molecule type" value="Genomic_DNA"/>
</dbReference>
<dbReference type="STRING" id="393003.SAMN05660461_4897"/>
<protein>
    <recommendedName>
        <fullName evidence="4">Baseplate J-like protein</fullName>
    </recommendedName>
</protein>
<dbReference type="Proteomes" id="UP000190166">
    <property type="component" value="Unassembled WGS sequence"/>
</dbReference>
<sequence length="1490" mass="168138">MIVHPFQYEPGISQRNRLLPALDAASAPIDGRKLADLLHYFVQMAPQINYYQYKDAYLINDWQPFFRNSLPFLLAQLAKTNTSQLKDNFEGYVNQVYERPTKDTLQLLINFLYDDVIVPIAQWQLAFHGTGLPMERSIEAIIQQKLRTPLSRFIQFSNGAVKWFCVRPIDLSQIKDEEIWGIDPLFAYLEWNESFHYAATSREKALLLLQAYQSIFQPFIDAIAAIAALAPDSIGESLQPLNEAYKKNHTPHLGLLFAFLYLFTHVQQQLNGFTQKHLDFFFQQVLKLVPKPLTPDKAHVVFEVQQPFQQYLLPKGTALRDGKDKLKTDVLFRLNDEIVVDNAAISSLLTLYVNPVTAFKRTLTDGGQLCYKRNFIEGLYIATKANMADGVDKPFQENMPKNWFTAGSRYSKFIAPGKVQPVQHPYARLGFMLASPVLLLQEGTRKITVDIECILSENCDDNVLLQDSDYFDALKIILKNKYTYLSDDLIAKAEEMGVDAATITILRDALTDVRYASDGTHAVLTDNGITPDPPLTNINALPVAVKELFKPRSVLQLFFSGAEEWITPPKLADISIVTQPGGYKLTLKVELPPEVPAVTFYDKKALNGNYNTTLPVLRVEVDQQVKLSLDDILVEKVGGDCGQCKLERQPKNTVTAIALYHFLRDFRIKNVSIKVDVCGVKNVIVQNDETVQDVNSPVYPFGTRPALIDFEILKGKKEFSTTAKGPSFYIGSTEIFGKKWDKVYVNMNWKDKPASFEAYYAGYVQGGLAEADFKINKYVLQDGKWFKENASAEELFTKNEDVPCDPQKIYDYSIAFDQPTAIDFKDQFSLTSDKVTRYNADTRNYFAKITLTRQDFMHKDYAFVLARQMTAFNRLLDDPKDPKNRIDTAAYYNSVGSPVVFNLKELKQLVQDTYADALNLNKYIQGPSGLDGRIPSDSMSPPWAWTPTPAEALTIRYISRGPNPPDFPLRGGFFQGFEGLTELAKDIKEKLEDIQVSVVDTNTLSAIIPNEPWTPVISQISIDYSATAIREDVQLLHLYPFENTFKEEVLDLEPSLLPVFCDEGTLFVGLDRLQPYGNLNLLFQLAEATADSESEKAEVEWFYLCSNVWKPLRKGFEVLNDDTDGLTRSGIIKIAVPGDINIVNTVMPAGTYWLKAAIPENVAAVCETIGVHTQAALATFTVLPENDPMRLGEVLKAGSISKLAEADAHIKTVTQLYDGFNGRLPEAAGHFYVRVSEQLRHKGRAIQSFDYERLVLEEFPQLYKVKCVNHTLGLGAKVYQQDLVAAGGYVVVAVIPDLRQLAAGNLMEPKAPLSLLEKIHTFLKQRSSPFVRLKVTNPRYERVMVDISIQLYKGKDEKYYTEKLKTDLQEFFAPWAIGKLDKLSFGQIVHQADVVRFVEQLDYVDYVECLTMQHELETAPSQHMEPHTPRSILVSGNITVSTQKNAVVCPDVVTRIPERETDCNIPEPLIPPCNNTRPESPEEPQGPIIN</sequence>
<gene>
    <name evidence="2" type="ORF">SAMN05660461_4897</name>
</gene>